<dbReference type="AlphaFoldDB" id="A0A6J4JFF7"/>
<feature type="region of interest" description="Disordered" evidence="1">
    <location>
        <begin position="1"/>
        <end position="137"/>
    </location>
</feature>
<evidence type="ECO:0000256" key="1">
    <source>
        <dbReference type="SAM" id="MobiDB-lite"/>
    </source>
</evidence>
<feature type="compositionally biased region" description="Basic residues" evidence="1">
    <location>
        <begin position="89"/>
        <end position="105"/>
    </location>
</feature>
<protein>
    <submittedName>
        <fullName evidence="2">Uncharacterized protein</fullName>
    </submittedName>
</protein>
<gene>
    <name evidence="2" type="ORF">AVDCRST_MAG41-3275</name>
</gene>
<feature type="compositionally biased region" description="Pro residues" evidence="1">
    <location>
        <begin position="106"/>
        <end position="119"/>
    </location>
</feature>
<evidence type="ECO:0000313" key="2">
    <source>
        <dbReference type="EMBL" id="CAA9276728.1"/>
    </source>
</evidence>
<feature type="non-terminal residue" evidence="2">
    <location>
        <position position="1"/>
    </location>
</feature>
<organism evidence="2">
    <name type="scientific">uncultured Mycobacteriales bacterium</name>
    <dbReference type="NCBI Taxonomy" id="581187"/>
    <lineage>
        <taxon>Bacteria</taxon>
        <taxon>Bacillati</taxon>
        <taxon>Actinomycetota</taxon>
        <taxon>Actinomycetes</taxon>
        <taxon>Mycobacteriales</taxon>
        <taxon>environmental samples</taxon>
    </lineage>
</organism>
<reference evidence="2" key="1">
    <citation type="submission" date="2020-02" db="EMBL/GenBank/DDBJ databases">
        <authorList>
            <person name="Meier V. D."/>
        </authorList>
    </citation>
    <scope>NUCLEOTIDE SEQUENCE</scope>
    <source>
        <strain evidence="2">AVDCRST_MAG41</strain>
    </source>
</reference>
<sequence length="137" mass="13819">AADCAGGTRGADRGRAGLPDRAPPGDPDDLPVGRERARGAGRLQLGPRPRPGPGHHLGLVAEGGQPAPRPAGGAVPGRRRPLADPGGPGRRHRGAGRRGRGRPPVRRPLPAAPGEPGPGRPGDQGRPGAGERDPTIL</sequence>
<feature type="compositionally biased region" description="Low complexity" evidence="1">
    <location>
        <begin position="54"/>
        <end position="73"/>
    </location>
</feature>
<dbReference type="EMBL" id="CADCTP010000300">
    <property type="protein sequence ID" value="CAA9276728.1"/>
    <property type="molecule type" value="Genomic_DNA"/>
</dbReference>
<name>A0A6J4JFF7_9ACTN</name>
<feature type="non-terminal residue" evidence="2">
    <location>
        <position position="137"/>
    </location>
</feature>
<accession>A0A6J4JFF7</accession>
<proteinExistence type="predicted"/>